<evidence type="ECO:0000259" key="1">
    <source>
        <dbReference type="Pfam" id="PF10213"/>
    </source>
</evidence>
<sequence length="191" mass="21479">MNVTHTLTVARRLLASQTTRTSLCLPFRALSNNAASSASSSSSSSSDTFSNFIAMMERNQQTSLGTDTSKPYQSQNDKSPKLKCGIPENMLRFRSVSFGRLHLAPYLQPAEFQVALKVYFRDLPLAGDLEEEIFHQIVGKRFNSDKNELLLTSDKFASRIENKRHLCSMLDRIVLSTKRLAQSIKEEQGDQ</sequence>
<name>A0A7S2SE88_9STRA</name>
<feature type="domain" description="Small ribosomal subunit protein mS35 mitochondrial conserved" evidence="1">
    <location>
        <begin position="108"/>
        <end position="183"/>
    </location>
</feature>
<organism evidence="2">
    <name type="scientific">Eucampia antarctica</name>
    <dbReference type="NCBI Taxonomy" id="49252"/>
    <lineage>
        <taxon>Eukaryota</taxon>
        <taxon>Sar</taxon>
        <taxon>Stramenopiles</taxon>
        <taxon>Ochrophyta</taxon>
        <taxon>Bacillariophyta</taxon>
        <taxon>Mediophyceae</taxon>
        <taxon>Biddulphiophycidae</taxon>
        <taxon>Hemiaulales</taxon>
        <taxon>Hemiaulaceae</taxon>
        <taxon>Eucampia</taxon>
    </lineage>
</organism>
<dbReference type="Pfam" id="PF10213">
    <property type="entry name" value="MRP-S28"/>
    <property type="match status" value="1"/>
</dbReference>
<dbReference type="AlphaFoldDB" id="A0A7S2SE88"/>
<protein>
    <recommendedName>
        <fullName evidence="1">Small ribosomal subunit protein mS35 mitochondrial conserved domain-containing protein</fullName>
    </recommendedName>
</protein>
<evidence type="ECO:0000313" key="2">
    <source>
        <dbReference type="EMBL" id="CAD9697510.1"/>
    </source>
</evidence>
<proteinExistence type="predicted"/>
<accession>A0A7S2SE88</accession>
<dbReference type="EMBL" id="HBHI01027940">
    <property type="protein sequence ID" value="CAD9697510.1"/>
    <property type="molecule type" value="Transcribed_RNA"/>
</dbReference>
<reference evidence="2" key="1">
    <citation type="submission" date="2021-01" db="EMBL/GenBank/DDBJ databases">
        <authorList>
            <person name="Corre E."/>
            <person name="Pelletier E."/>
            <person name="Niang G."/>
            <person name="Scheremetjew M."/>
            <person name="Finn R."/>
            <person name="Kale V."/>
            <person name="Holt S."/>
            <person name="Cochrane G."/>
            <person name="Meng A."/>
            <person name="Brown T."/>
            <person name="Cohen L."/>
        </authorList>
    </citation>
    <scope>NUCLEOTIDE SEQUENCE</scope>
    <source>
        <strain evidence="2">CCMP1452</strain>
    </source>
</reference>
<dbReference type="InterPro" id="IPR019349">
    <property type="entry name" value="Ribosomal_mS35_mit"/>
</dbReference>
<gene>
    <name evidence="2" type="ORF">EANT1437_LOCUS14315</name>
</gene>